<evidence type="ECO:0000259" key="1">
    <source>
        <dbReference type="Pfam" id="PF12200"/>
    </source>
</evidence>
<sequence length="101" mass="11232">MSTRMPQAALNLRLDDKVVSMNRRLDWRNSVVDLLKVLDLDSTPEARARLARRLHVFVGEDGSPARNIAIHGVIMDEIARNEGRASEKLAAALSVTGEGYY</sequence>
<feature type="domain" description="DUF3597" evidence="1">
    <location>
        <begin position="13"/>
        <end position="84"/>
    </location>
</feature>
<evidence type="ECO:0000313" key="2">
    <source>
        <dbReference type="EMBL" id="KAL2823742.1"/>
    </source>
</evidence>
<dbReference type="EMBL" id="JBFXLU010000620">
    <property type="protein sequence ID" value="KAL2823742.1"/>
    <property type="molecule type" value="Genomic_DNA"/>
</dbReference>
<reference evidence="2 3" key="1">
    <citation type="submission" date="2024-07" db="EMBL/GenBank/DDBJ databases">
        <title>Section-level genome sequencing and comparative genomics of Aspergillus sections Usti and Cavernicolus.</title>
        <authorList>
            <consortium name="Lawrence Berkeley National Laboratory"/>
            <person name="Nybo J.L."/>
            <person name="Vesth T.C."/>
            <person name="Theobald S."/>
            <person name="Frisvad J.C."/>
            <person name="Larsen T.O."/>
            <person name="Kjaerboelling I."/>
            <person name="Rothschild-Mancinelli K."/>
            <person name="Lyhne E.K."/>
            <person name="Kogle M.E."/>
            <person name="Barry K."/>
            <person name="Clum A."/>
            <person name="Na H."/>
            <person name="Ledsgaard L."/>
            <person name="Lin J."/>
            <person name="Lipzen A."/>
            <person name="Kuo A."/>
            <person name="Riley R."/>
            <person name="Mondo S."/>
            <person name="Labutti K."/>
            <person name="Haridas S."/>
            <person name="Pangalinan J."/>
            <person name="Salamov A.A."/>
            <person name="Simmons B.A."/>
            <person name="Magnuson J.K."/>
            <person name="Chen J."/>
            <person name="Drula E."/>
            <person name="Henrissat B."/>
            <person name="Wiebenga A."/>
            <person name="Lubbers R.J."/>
            <person name="Gomes A.C."/>
            <person name="Makela M.R."/>
            <person name="Stajich J."/>
            <person name="Grigoriev I.V."/>
            <person name="Mortensen U.H."/>
            <person name="De Vries R.P."/>
            <person name="Baker S.E."/>
            <person name="Andersen M.R."/>
        </authorList>
    </citation>
    <scope>NUCLEOTIDE SEQUENCE [LARGE SCALE GENOMIC DNA]</scope>
    <source>
        <strain evidence="2 3">CBS 123904</strain>
    </source>
</reference>
<keyword evidence="3" id="KW-1185">Reference proteome</keyword>
<organism evidence="2 3">
    <name type="scientific">Aspergillus pseudoustus</name>
    <dbReference type="NCBI Taxonomy" id="1810923"/>
    <lineage>
        <taxon>Eukaryota</taxon>
        <taxon>Fungi</taxon>
        <taxon>Dikarya</taxon>
        <taxon>Ascomycota</taxon>
        <taxon>Pezizomycotina</taxon>
        <taxon>Eurotiomycetes</taxon>
        <taxon>Eurotiomycetidae</taxon>
        <taxon>Eurotiales</taxon>
        <taxon>Aspergillaceae</taxon>
        <taxon>Aspergillus</taxon>
        <taxon>Aspergillus subgen. Nidulantes</taxon>
    </lineage>
</organism>
<name>A0ABR4I7X1_9EURO</name>
<dbReference type="Pfam" id="PF12200">
    <property type="entry name" value="DUF3597"/>
    <property type="match status" value="1"/>
</dbReference>
<gene>
    <name evidence="2" type="ORF">BJY01DRAFT_230620</name>
</gene>
<proteinExistence type="predicted"/>
<dbReference type="SUPFAM" id="SSF158634">
    <property type="entry name" value="RPA2825-like"/>
    <property type="match status" value="1"/>
</dbReference>
<protein>
    <recommendedName>
        <fullName evidence="1">DUF3597 domain-containing protein</fullName>
    </recommendedName>
</protein>
<evidence type="ECO:0000313" key="3">
    <source>
        <dbReference type="Proteomes" id="UP001610446"/>
    </source>
</evidence>
<dbReference type="Proteomes" id="UP001610446">
    <property type="component" value="Unassembled WGS sequence"/>
</dbReference>
<dbReference type="InterPro" id="IPR022016">
    <property type="entry name" value="DUF3597"/>
</dbReference>
<comment type="caution">
    <text evidence="2">The sequence shown here is derived from an EMBL/GenBank/DDBJ whole genome shotgun (WGS) entry which is preliminary data.</text>
</comment>
<accession>A0ABR4I7X1</accession>